<feature type="transmembrane region" description="Helical" evidence="5">
    <location>
        <begin position="64"/>
        <end position="89"/>
    </location>
</feature>
<keyword evidence="5" id="KW-0811">Translocation</keyword>
<keyword evidence="3 5" id="KW-1133">Transmembrane helix</keyword>
<dbReference type="GO" id="GO:0065002">
    <property type="term" value="P:intracellular protein transmembrane transport"/>
    <property type="evidence" value="ECO:0007669"/>
    <property type="project" value="TreeGrafter"/>
</dbReference>
<evidence type="ECO:0000256" key="1">
    <source>
        <dbReference type="ARBA" id="ARBA00004141"/>
    </source>
</evidence>
<dbReference type="GO" id="GO:0009977">
    <property type="term" value="F:proton motive force dependent protein transmembrane transporter activity"/>
    <property type="evidence" value="ECO:0007669"/>
    <property type="project" value="TreeGrafter"/>
</dbReference>
<feature type="transmembrane region" description="Helical" evidence="5">
    <location>
        <begin position="20"/>
        <end position="44"/>
    </location>
</feature>
<dbReference type="GO" id="GO:0043953">
    <property type="term" value="P:protein transport by the Tat complex"/>
    <property type="evidence" value="ECO:0007669"/>
    <property type="project" value="UniProtKB-UniRule"/>
</dbReference>
<evidence type="ECO:0000256" key="4">
    <source>
        <dbReference type="ARBA" id="ARBA00023136"/>
    </source>
</evidence>
<organism evidence="6 7">
    <name type="scientific">Neobacillus bataviensis LMG 21833</name>
    <dbReference type="NCBI Taxonomy" id="1117379"/>
    <lineage>
        <taxon>Bacteria</taxon>
        <taxon>Bacillati</taxon>
        <taxon>Bacillota</taxon>
        <taxon>Bacilli</taxon>
        <taxon>Bacillales</taxon>
        <taxon>Bacillaceae</taxon>
        <taxon>Neobacillus</taxon>
    </lineage>
</organism>
<name>K6DBG1_9BACI</name>
<keyword evidence="4 5" id="KW-0472">Membrane</keyword>
<evidence type="ECO:0000313" key="6">
    <source>
        <dbReference type="EMBL" id="EKN65644.1"/>
    </source>
</evidence>
<comment type="caution">
    <text evidence="6">The sequence shown here is derived from an EMBL/GenBank/DDBJ whole genome shotgun (WGS) entry which is preliminary data.</text>
</comment>
<keyword evidence="5" id="KW-0653">Protein transport</keyword>
<dbReference type="STRING" id="1117379.BABA_19466"/>
<dbReference type="PANTHER" id="PTHR30371">
    <property type="entry name" value="SEC-INDEPENDENT PROTEIN TRANSLOCASE PROTEIN TATC"/>
    <property type="match status" value="1"/>
</dbReference>
<evidence type="ECO:0000313" key="7">
    <source>
        <dbReference type="Proteomes" id="UP000006316"/>
    </source>
</evidence>
<evidence type="ECO:0000256" key="3">
    <source>
        <dbReference type="ARBA" id="ARBA00022989"/>
    </source>
</evidence>
<dbReference type="GO" id="GO:0033281">
    <property type="term" value="C:TAT protein transport complex"/>
    <property type="evidence" value="ECO:0007669"/>
    <property type="project" value="UniProtKB-UniRule"/>
</dbReference>
<dbReference type="AlphaFoldDB" id="K6DBG1"/>
<dbReference type="NCBIfam" id="TIGR00945">
    <property type="entry name" value="tatC"/>
    <property type="match status" value="1"/>
</dbReference>
<reference evidence="6 7" key="1">
    <citation type="journal article" date="2012" name="Front. Microbiol.">
        <title>Redundancy and modularity in membrane-associated dissimilatory nitrate reduction in Bacillus.</title>
        <authorList>
            <person name="Heylen K."/>
            <person name="Keltjens J."/>
        </authorList>
    </citation>
    <scope>NUCLEOTIDE SEQUENCE [LARGE SCALE GENOMIC DNA]</scope>
    <source>
        <strain evidence="7">LMG 21833T</strain>
    </source>
</reference>
<keyword evidence="2 5" id="KW-0812">Transmembrane</keyword>
<comment type="subunit">
    <text evidence="5">Forms a complex with TatA.</text>
</comment>
<evidence type="ECO:0000256" key="2">
    <source>
        <dbReference type="ARBA" id="ARBA00022692"/>
    </source>
</evidence>
<dbReference type="PRINTS" id="PR01840">
    <property type="entry name" value="TATCFAMILY"/>
</dbReference>
<dbReference type="HAMAP" id="MF_00902">
    <property type="entry name" value="TatC"/>
    <property type="match status" value="1"/>
</dbReference>
<dbReference type="Proteomes" id="UP000006316">
    <property type="component" value="Unassembled WGS sequence"/>
</dbReference>
<dbReference type="Pfam" id="PF00902">
    <property type="entry name" value="TatC"/>
    <property type="match status" value="1"/>
</dbReference>
<gene>
    <name evidence="5" type="primary">tatC</name>
    <name evidence="6" type="ORF">BABA_19466</name>
</gene>
<keyword evidence="7" id="KW-1185">Reference proteome</keyword>
<comment type="subcellular location">
    <subcellularLocation>
        <location evidence="5">Cell membrane</location>
        <topology evidence="5">Multi-pass membrane protein</topology>
    </subcellularLocation>
    <subcellularLocation>
        <location evidence="1">Membrane</location>
        <topology evidence="1">Multi-pass membrane protein</topology>
    </subcellularLocation>
</comment>
<keyword evidence="5" id="KW-1003">Cell membrane</keyword>
<evidence type="ECO:0000256" key="5">
    <source>
        <dbReference type="HAMAP-Rule" id="MF_00902"/>
    </source>
</evidence>
<dbReference type="PATRIC" id="fig|1117379.3.peg.4032"/>
<keyword evidence="5" id="KW-0813">Transport</keyword>
<dbReference type="eggNOG" id="COG0805">
    <property type="taxonomic scope" value="Bacteria"/>
</dbReference>
<comment type="function">
    <text evidence="5">Part of the twin-arginine translocation (Tat) system that transports large folded proteins containing a characteristic twin-arginine motif in their signal peptide across membranes.</text>
</comment>
<dbReference type="EMBL" id="AJLS01000129">
    <property type="protein sequence ID" value="EKN65644.1"/>
    <property type="molecule type" value="Genomic_DNA"/>
</dbReference>
<comment type="similarity">
    <text evidence="5">Belongs to the TatC family.</text>
</comment>
<feature type="transmembrane region" description="Helical" evidence="5">
    <location>
        <begin position="189"/>
        <end position="207"/>
    </location>
</feature>
<sequence>MLTDKELNLVEHLGELRKRLIISSLAFLVFLVIGFVYVKEIYLFFMGNLGYKLLILGPSDIMWIYFHIAAVVAGAGTIPVAAWQGWLFVKPALKPMERKIAFAYIPALFFLFIAGMAFGYYFIFPNIMKFLIHLSNDMMTTSFTADKYFSFLINMTLPFGVAFELPLVAMFLTTLGIVNPYRIGKLRKYAYFILVIIASMISPPEFISHISVAIPLILIYEISVVLSKIVFKRKQARIQAIHADEEPFTD</sequence>
<proteinExistence type="inferred from homology"/>
<protein>
    <recommendedName>
        <fullName evidence="5">Sec-independent protein translocase protein TatC</fullName>
    </recommendedName>
</protein>
<accession>K6DBG1</accession>
<feature type="transmembrane region" description="Helical" evidence="5">
    <location>
        <begin position="213"/>
        <end position="231"/>
    </location>
</feature>
<feature type="transmembrane region" description="Helical" evidence="5">
    <location>
        <begin position="148"/>
        <end position="177"/>
    </location>
</feature>
<dbReference type="PANTHER" id="PTHR30371:SF4">
    <property type="entry name" value="SEC-INDEPENDENT PROTEIN TRANSLOCASE PROTEIN TATCD"/>
    <property type="match status" value="1"/>
</dbReference>
<dbReference type="InterPro" id="IPR002033">
    <property type="entry name" value="TatC"/>
</dbReference>
<feature type="transmembrane region" description="Helical" evidence="5">
    <location>
        <begin position="101"/>
        <end position="123"/>
    </location>
</feature>